<gene>
    <name evidence="1" type="ORF">MNBD_IGNAVI01-2976</name>
</gene>
<protein>
    <submittedName>
        <fullName evidence="1">Uncharacterized protein</fullName>
    </submittedName>
</protein>
<reference evidence="1" key="1">
    <citation type="submission" date="2018-06" db="EMBL/GenBank/DDBJ databases">
        <authorList>
            <person name="Zhirakovskaya E."/>
        </authorList>
    </citation>
    <scope>NUCLEOTIDE SEQUENCE</scope>
</reference>
<feature type="non-terminal residue" evidence="1">
    <location>
        <position position="21"/>
    </location>
</feature>
<sequence length="21" mass="2475">MITKKFKDLFDFAKKSKLKAS</sequence>
<organism evidence="1">
    <name type="scientific">hydrothermal vent metagenome</name>
    <dbReference type="NCBI Taxonomy" id="652676"/>
    <lineage>
        <taxon>unclassified sequences</taxon>
        <taxon>metagenomes</taxon>
        <taxon>ecological metagenomes</taxon>
    </lineage>
</organism>
<accession>A0A3B1BCK1</accession>
<proteinExistence type="predicted"/>
<dbReference type="AlphaFoldDB" id="A0A3B1BCK1"/>
<dbReference type="EMBL" id="UOGD01000042">
    <property type="protein sequence ID" value="VAX16006.1"/>
    <property type="molecule type" value="Genomic_DNA"/>
</dbReference>
<name>A0A3B1BCK1_9ZZZZ</name>
<evidence type="ECO:0000313" key="1">
    <source>
        <dbReference type="EMBL" id="VAX16006.1"/>
    </source>
</evidence>